<dbReference type="InParanoid" id="A0A3A9JND0"/>
<dbReference type="Gene3D" id="3.40.50.2300">
    <property type="match status" value="1"/>
</dbReference>
<dbReference type="Gene3D" id="3.30.450.20">
    <property type="entry name" value="PAS domain"/>
    <property type="match status" value="2"/>
</dbReference>
<keyword evidence="5" id="KW-1133">Transmembrane helix</keyword>
<reference evidence="8 11" key="1">
    <citation type="submission" date="2018-09" db="EMBL/GenBank/DDBJ databases">
        <title>Roseomonas sp. nov., isolated from feces of Tibetan antelopes in the Qinghai-Tibet plateau, China.</title>
        <authorList>
            <person name="Tian Z."/>
        </authorList>
    </citation>
    <scope>NUCLEOTIDE SEQUENCE [LARGE SCALE GENOMIC DNA]</scope>
    <source>
        <strain evidence="9 10">Z23</strain>
        <strain evidence="8 11">Z24</strain>
    </source>
</reference>
<dbReference type="Pfam" id="PF00072">
    <property type="entry name" value="Response_reg"/>
    <property type="match status" value="1"/>
</dbReference>
<dbReference type="PANTHER" id="PTHR45339">
    <property type="entry name" value="HYBRID SIGNAL TRANSDUCTION HISTIDINE KINASE J"/>
    <property type="match status" value="1"/>
</dbReference>
<evidence type="ECO:0000256" key="5">
    <source>
        <dbReference type="SAM" id="Phobius"/>
    </source>
</evidence>
<dbReference type="SMART" id="SM00448">
    <property type="entry name" value="REC"/>
    <property type="match status" value="1"/>
</dbReference>
<name>A0A3A9JND0_9PROT</name>
<comment type="catalytic activity">
    <reaction evidence="1">
        <text>ATP + protein L-histidine = ADP + protein N-phospho-L-histidine.</text>
        <dbReference type="EC" id="2.7.13.3"/>
    </reaction>
</comment>
<evidence type="ECO:0000313" key="9">
    <source>
        <dbReference type="EMBL" id="RMI25549.1"/>
    </source>
</evidence>
<dbReference type="PANTHER" id="PTHR45339:SF5">
    <property type="entry name" value="HISTIDINE KINASE"/>
    <property type="match status" value="1"/>
</dbReference>
<dbReference type="CDD" id="cd17546">
    <property type="entry name" value="REC_hyHK_CKI1_RcsC-like"/>
    <property type="match status" value="1"/>
</dbReference>
<dbReference type="SUPFAM" id="SSF55874">
    <property type="entry name" value="ATPase domain of HSP90 chaperone/DNA topoisomerase II/histidine kinase"/>
    <property type="match status" value="1"/>
</dbReference>
<dbReference type="InterPro" id="IPR035965">
    <property type="entry name" value="PAS-like_dom_sf"/>
</dbReference>
<dbReference type="PROSITE" id="PS50110">
    <property type="entry name" value="RESPONSE_REGULATORY"/>
    <property type="match status" value="1"/>
</dbReference>
<dbReference type="Pfam" id="PF00512">
    <property type="entry name" value="HisKA"/>
    <property type="match status" value="1"/>
</dbReference>
<dbReference type="InterPro" id="IPR036890">
    <property type="entry name" value="HATPase_C_sf"/>
</dbReference>
<evidence type="ECO:0000259" key="6">
    <source>
        <dbReference type="PROSITE" id="PS50109"/>
    </source>
</evidence>
<dbReference type="Gene3D" id="3.30.565.10">
    <property type="entry name" value="Histidine kinase-like ATPase, C-terminal domain"/>
    <property type="match status" value="1"/>
</dbReference>
<dbReference type="RefSeq" id="WP_120637199.1">
    <property type="nucleotide sequence ID" value="NZ_RAQU01000018.1"/>
</dbReference>
<dbReference type="SMART" id="SM00387">
    <property type="entry name" value="HATPase_c"/>
    <property type="match status" value="1"/>
</dbReference>
<dbReference type="SUPFAM" id="SSF55785">
    <property type="entry name" value="PYP-like sensor domain (PAS domain)"/>
    <property type="match status" value="1"/>
</dbReference>
<dbReference type="CDD" id="cd18773">
    <property type="entry name" value="PDC1_HK_sensor"/>
    <property type="match status" value="1"/>
</dbReference>
<evidence type="ECO:0000313" key="10">
    <source>
        <dbReference type="Proteomes" id="UP000274097"/>
    </source>
</evidence>
<dbReference type="Pfam" id="PF02518">
    <property type="entry name" value="HATPase_c"/>
    <property type="match status" value="1"/>
</dbReference>
<dbReference type="InterPro" id="IPR005467">
    <property type="entry name" value="His_kinase_dom"/>
</dbReference>
<dbReference type="InterPro" id="IPR011006">
    <property type="entry name" value="CheY-like_superfamily"/>
</dbReference>
<dbReference type="Proteomes" id="UP000274097">
    <property type="component" value="Unassembled WGS sequence"/>
</dbReference>
<dbReference type="GO" id="GO:0005524">
    <property type="term" value="F:ATP binding"/>
    <property type="evidence" value="ECO:0007669"/>
    <property type="project" value="UniProtKB-KW"/>
</dbReference>
<dbReference type="SUPFAM" id="SSF47226">
    <property type="entry name" value="Histidine-containing phosphotransfer domain, HPT domain"/>
    <property type="match status" value="1"/>
</dbReference>
<evidence type="ECO:0000313" key="8">
    <source>
        <dbReference type="EMBL" id="RKK05346.1"/>
    </source>
</evidence>
<proteinExistence type="predicted"/>
<evidence type="ECO:0000256" key="1">
    <source>
        <dbReference type="ARBA" id="ARBA00000085"/>
    </source>
</evidence>
<dbReference type="Pfam" id="PF12860">
    <property type="entry name" value="PAS_7"/>
    <property type="match status" value="1"/>
</dbReference>
<dbReference type="GO" id="GO:0005886">
    <property type="term" value="C:plasma membrane"/>
    <property type="evidence" value="ECO:0007669"/>
    <property type="project" value="UniProtKB-SubCell"/>
</dbReference>
<keyword evidence="10" id="KW-1185">Reference proteome</keyword>
<evidence type="ECO:0000256" key="2">
    <source>
        <dbReference type="ARBA" id="ARBA00012438"/>
    </source>
</evidence>
<keyword evidence="5" id="KW-0812">Transmembrane</keyword>
<evidence type="ECO:0000256" key="4">
    <source>
        <dbReference type="PROSITE-ProRule" id="PRU00169"/>
    </source>
</evidence>
<dbReference type="EMBL" id="RFLX01000004">
    <property type="protein sequence ID" value="RMI25549.1"/>
    <property type="molecule type" value="Genomic_DNA"/>
</dbReference>
<dbReference type="CDD" id="cd00082">
    <property type="entry name" value="HisKA"/>
    <property type="match status" value="1"/>
</dbReference>
<organism evidence="8 11">
    <name type="scientific">Teichococcus wenyumeiae</name>
    <dbReference type="NCBI Taxonomy" id="2478470"/>
    <lineage>
        <taxon>Bacteria</taxon>
        <taxon>Pseudomonadati</taxon>
        <taxon>Pseudomonadota</taxon>
        <taxon>Alphaproteobacteria</taxon>
        <taxon>Acetobacterales</taxon>
        <taxon>Roseomonadaceae</taxon>
        <taxon>Roseomonas</taxon>
    </lineage>
</organism>
<dbReference type="InterPro" id="IPR001789">
    <property type="entry name" value="Sig_transdc_resp-reg_receiver"/>
</dbReference>
<keyword evidence="3 4" id="KW-0597">Phosphoprotein</keyword>
<feature type="transmembrane region" description="Helical" evidence="5">
    <location>
        <begin position="291"/>
        <end position="313"/>
    </location>
</feature>
<dbReference type="Gene3D" id="1.20.120.160">
    <property type="entry name" value="HPT domain"/>
    <property type="match status" value="1"/>
</dbReference>
<dbReference type="Proteomes" id="UP000278036">
    <property type="component" value="Unassembled WGS sequence"/>
</dbReference>
<evidence type="ECO:0000313" key="11">
    <source>
        <dbReference type="Proteomes" id="UP000278036"/>
    </source>
</evidence>
<feature type="domain" description="Histidine kinase" evidence="6">
    <location>
        <begin position="471"/>
        <end position="693"/>
    </location>
</feature>
<dbReference type="InterPro" id="IPR003661">
    <property type="entry name" value="HisK_dim/P_dom"/>
</dbReference>
<feature type="domain" description="Response regulatory" evidence="7">
    <location>
        <begin position="737"/>
        <end position="854"/>
    </location>
</feature>
<dbReference type="AlphaFoldDB" id="A0A3A9JND0"/>
<feature type="modified residue" description="4-aspartylphosphate" evidence="4">
    <location>
        <position position="786"/>
    </location>
</feature>
<dbReference type="OrthoDB" id="9813151at2"/>
<sequence length="989" mass="106704">MRIDLTHSRRLRLAVLFGVAALLLAQWVTTGLLVSRAREAAVSAASDTVQRIARAVEASLNRNLVSVDAMLAGLPPILASLSAEGTLDMTVVNRVLRELNNQNFTFRDVLLVQPNGTPVASGLAVSRRRPLPSSLTSSFFDSGSRAGQVLIGGPFRNPATGEWALFLARRISLPQAGPLIAVAEVPVPVISTLLAVSGEGAGLRIALERDDGTLMASLPHDETLIGHKLLPPSAERLTQPEGGEVFNSVSRFDGAQVISTVRPTLYPTLSLAVSLQMNSALAGWERERTRAYMISAGFAVLVMVIAATLILALRQREKVEAERSRWRATLENAIDSMTDGFVMWDANDRLVACNSRYKDFYRVSAPFITPGAHFDDIMREGFKRGQYPQAGEDVDAFLEEMRLWHRGENRPMERLLPDGRWVLITERATPGGGTVGIRTDITEIKRTIDDLAAARDAAAAAGEAKSQFLARMSHELRTPLNSILGFAQVLLNDPRITSDQKEQLQTLHDAARHLLDLVNGLLDLSKIAAGRLEMRPAPTELRPLLERCITLMGPEIVRKEQRFHMDVRVGTPEAVMADPTRLRQLLLNLLSNAVKFTPQRGEIWLRAIPLDEGKILRLEVQDSGPGVPAEQQHLLFQDFVQLAAPTTGNEVGTGTGLGLAIASQLAALMGGRIGCDSPPEGGALFWVELPLPEVELPWQGTAPAPAPVVAAGTKPKLLAEAPAPALLQVPARDTPLRVLVVDDVAANRLVARAMLTSAGHHVTLVEDGSAALAAVQAEDFDLVLMDLQMPVMDGLEATRQIRKLAPPRNQVPIVAVTASVLPEQVEACRAAGMDAHLSKPIDRESLLRMVSDFGRRVAVAPAAGAAPQPPVLDPVAFQTLTRDLGVAAPAVMSEFAVELRRGAEMLDAMHGGTEAAQMRAAIHRLTGVSRTLGAARLVQALEALSRSLGGDAVEEKLAQVRAALQETQPEILRWLETAPMAEAERDASN</sequence>
<dbReference type="SUPFAM" id="SSF47384">
    <property type="entry name" value="Homodimeric domain of signal transducing histidine kinase"/>
    <property type="match status" value="1"/>
</dbReference>
<dbReference type="InterPro" id="IPR004358">
    <property type="entry name" value="Sig_transdc_His_kin-like_C"/>
</dbReference>
<dbReference type="InterPro" id="IPR036097">
    <property type="entry name" value="HisK_dim/P_sf"/>
</dbReference>
<evidence type="ECO:0000256" key="3">
    <source>
        <dbReference type="ARBA" id="ARBA00022553"/>
    </source>
</evidence>
<dbReference type="SUPFAM" id="SSF52172">
    <property type="entry name" value="CheY-like"/>
    <property type="match status" value="1"/>
</dbReference>
<dbReference type="SMART" id="SM00388">
    <property type="entry name" value="HisKA"/>
    <property type="match status" value="1"/>
</dbReference>
<dbReference type="EMBL" id="RAQU01000018">
    <property type="protein sequence ID" value="RKK05346.1"/>
    <property type="molecule type" value="Genomic_DNA"/>
</dbReference>
<comment type="caution">
    <text evidence="8">The sequence shown here is derived from an EMBL/GenBank/DDBJ whole genome shotgun (WGS) entry which is preliminary data.</text>
</comment>
<dbReference type="InterPro" id="IPR003594">
    <property type="entry name" value="HATPase_dom"/>
</dbReference>
<dbReference type="Gene3D" id="1.10.287.130">
    <property type="match status" value="1"/>
</dbReference>
<dbReference type="EC" id="2.7.13.3" evidence="2"/>
<dbReference type="GO" id="GO:0000155">
    <property type="term" value="F:phosphorelay sensor kinase activity"/>
    <property type="evidence" value="ECO:0007669"/>
    <property type="project" value="InterPro"/>
</dbReference>
<dbReference type="PRINTS" id="PR00344">
    <property type="entry name" value="BCTRLSENSOR"/>
</dbReference>
<dbReference type="PROSITE" id="PS50109">
    <property type="entry name" value="HIS_KIN"/>
    <property type="match status" value="1"/>
</dbReference>
<protein>
    <recommendedName>
        <fullName evidence="2">histidine kinase</fullName>
        <ecNumber evidence="2">2.7.13.3</ecNumber>
    </recommendedName>
</protein>
<keyword evidence="5" id="KW-0472">Membrane</keyword>
<accession>A0A3A9JND0</accession>
<gene>
    <name evidence="8" type="ORF">D6Z83_04830</name>
    <name evidence="9" type="ORF">EBE87_07445</name>
</gene>
<dbReference type="InterPro" id="IPR036641">
    <property type="entry name" value="HPT_dom_sf"/>
</dbReference>
<evidence type="ECO:0000259" key="7">
    <source>
        <dbReference type="PROSITE" id="PS50110"/>
    </source>
</evidence>